<protein>
    <recommendedName>
        <fullName evidence="5">Transmembrane protein</fullName>
    </recommendedName>
</protein>
<organism evidence="3 4">
    <name type="scientific">Nodularia harveyana UHCC-0300</name>
    <dbReference type="NCBI Taxonomy" id="2974287"/>
    <lineage>
        <taxon>Bacteria</taxon>
        <taxon>Bacillati</taxon>
        <taxon>Cyanobacteriota</taxon>
        <taxon>Cyanophyceae</taxon>
        <taxon>Nostocales</taxon>
        <taxon>Nodulariaceae</taxon>
        <taxon>Nodularia</taxon>
    </lineage>
</organism>
<reference evidence="3 4" key="1">
    <citation type="submission" date="2023-12" db="EMBL/GenBank/DDBJ databases">
        <title>Baltic Sea Cyanobacteria.</title>
        <authorList>
            <person name="Delbaje E."/>
            <person name="Fewer D.P."/>
            <person name="Shishido T.K."/>
        </authorList>
    </citation>
    <scope>NUCLEOTIDE SEQUENCE [LARGE SCALE GENOMIC DNA]</scope>
    <source>
        <strain evidence="3 4">UHCC-0300</strain>
    </source>
</reference>
<dbReference type="RefSeq" id="WP_323194691.1">
    <property type="nucleotide sequence ID" value="NZ_JAYGHG010000003.1"/>
</dbReference>
<keyword evidence="2" id="KW-0812">Transmembrane</keyword>
<keyword evidence="4" id="KW-1185">Reference proteome</keyword>
<proteinExistence type="predicted"/>
<accession>A0ABU5UAD3</accession>
<dbReference type="EMBL" id="JAYGHG010000003">
    <property type="protein sequence ID" value="MEA5580348.1"/>
    <property type="molecule type" value="Genomic_DNA"/>
</dbReference>
<evidence type="ECO:0000313" key="4">
    <source>
        <dbReference type="Proteomes" id="UP001302120"/>
    </source>
</evidence>
<comment type="caution">
    <text evidence="3">The sequence shown here is derived from an EMBL/GenBank/DDBJ whole genome shotgun (WGS) entry which is preliminary data.</text>
</comment>
<sequence>MLLGTTAVALYSLSYAGSAEDNIEPETIAAVVETPMKITSEDRNPTPLWLVFAIALSCAGGCSMIFRLINHNSQPQKARQPIKIHSARPSTVNPRRRRREPRALKNPPVFVPLQPPNHIIPRRAKSQSSVRVRSLENRHRLEKRKETLVELMDIRQQNSLPKISHQNF</sequence>
<keyword evidence="2" id="KW-0472">Membrane</keyword>
<name>A0ABU5UAD3_9CYAN</name>
<gene>
    <name evidence="3" type="ORF">VB620_03215</name>
</gene>
<feature type="transmembrane region" description="Helical" evidence="2">
    <location>
        <begin position="48"/>
        <end position="69"/>
    </location>
</feature>
<keyword evidence="2" id="KW-1133">Transmembrane helix</keyword>
<dbReference type="Proteomes" id="UP001302120">
    <property type="component" value="Unassembled WGS sequence"/>
</dbReference>
<evidence type="ECO:0000256" key="1">
    <source>
        <dbReference type="SAM" id="MobiDB-lite"/>
    </source>
</evidence>
<feature type="region of interest" description="Disordered" evidence="1">
    <location>
        <begin position="76"/>
        <end position="117"/>
    </location>
</feature>
<evidence type="ECO:0000313" key="3">
    <source>
        <dbReference type="EMBL" id="MEA5580348.1"/>
    </source>
</evidence>
<evidence type="ECO:0000256" key="2">
    <source>
        <dbReference type="SAM" id="Phobius"/>
    </source>
</evidence>
<evidence type="ECO:0008006" key="5">
    <source>
        <dbReference type="Google" id="ProtNLM"/>
    </source>
</evidence>